<keyword evidence="2" id="KW-1185">Reference proteome</keyword>
<organism evidence="2 3">
    <name type="scientific">Romanomermis culicivorax</name>
    <name type="common">Nematode worm</name>
    <dbReference type="NCBI Taxonomy" id="13658"/>
    <lineage>
        <taxon>Eukaryota</taxon>
        <taxon>Metazoa</taxon>
        <taxon>Ecdysozoa</taxon>
        <taxon>Nematoda</taxon>
        <taxon>Enoplea</taxon>
        <taxon>Dorylaimia</taxon>
        <taxon>Mermithida</taxon>
        <taxon>Mermithoidea</taxon>
        <taxon>Mermithidae</taxon>
        <taxon>Romanomermis</taxon>
    </lineage>
</organism>
<feature type="chain" id="PRO_5037610654" evidence="1">
    <location>
        <begin position="20"/>
        <end position="94"/>
    </location>
</feature>
<evidence type="ECO:0000256" key="1">
    <source>
        <dbReference type="SAM" id="SignalP"/>
    </source>
</evidence>
<dbReference type="WBParaSite" id="nRc.2.0.1.t01374-RA">
    <property type="protein sequence ID" value="nRc.2.0.1.t01374-RA"/>
    <property type="gene ID" value="nRc.2.0.1.g01374"/>
</dbReference>
<reference evidence="3" key="1">
    <citation type="submission" date="2022-11" db="UniProtKB">
        <authorList>
            <consortium name="WormBaseParasite"/>
        </authorList>
    </citation>
    <scope>IDENTIFICATION</scope>
</reference>
<keyword evidence="1" id="KW-0732">Signal</keyword>
<feature type="signal peptide" evidence="1">
    <location>
        <begin position="1"/>
        <end position="19"/>
    </location>
</feature>
<accession>A0A915HIW4</accession>
<protein>
    <submittedName>
        <fullName evidence="3">Uncharacterized protein</fullName>
    </submittedName>
</protein>
<dbReference type="AlphaFoldDB" id="A0A915HIW4"/>
<dbReference type="Proteomes" id="UP000887565">
    <property type="component" value="Unplaced"/>
</dbReference>
<evidence type="ECO:0000313" key="3">
    <source>
        <dbReference type="WBParaSite" id="nRc.2.0.1.t01374-RA"/>
    </source>
</evidence>
<evidence type="ECO:0000313" key="2">
    <source>
        <dbReference type="Proteomes" id="UP000887565"/>
    </source>
</evidence>
<sequence length="94" mass="10846">MLTMEMLRAGLALLALASAARFSGETDLQSIARELASKFFTFDSTIPIAKRIKFSLLVFAAQADRRHERFAQWTLLYCCSQIIYLMQFQTLRYK</sequence>
<proteinExistence type="predicted"/>
<name>A0A915HIW4_ROMCU</name>